<protein>
    <recommendedName>
        <fullName evidence="3">DUF721 domain-containing protein</fullName>
    </recommendedName>
</protein>
<dbReference type="OrthoDB" id="5683143at2"/>
<dbReference type="Pfam" id="PF05258">
    <property type="entry name" value="DciA"/>
    <property type="match status" value="1"/>
</dbReference>
<proteinExistence type="predicted"/>
<evidence type="ECO:0000313" key="1">
    <source>
        <dbReference type="EMBL" id="OOR99841.1"/>
    </source>
</evidence>
<comment type="caution">
    <text evidence="1">The sequence shown here is derived from an EMBL/GenBank/DDBJ whole genome shotgun (WGS) entry which is preliminary data.</text>
</comment>
<dbReference type="InterPro" id="IPR007922">
    <property type="entry name" value="DciA-like"/>
</dbReference>
<keyword evidence="2" id="KW-1185">Reference proteome</keyword>
<dbReference type="EMBL" id="MUYA01000004">
    <property type="protein sequence ID" value="OOR99841.1"/>
    <property type="molecule type" value="Genomic_DNA"/>
</dbReference>
<dbReference type="RefSeq" id="WP_078236429.1">
    <property type="nucleotide sequence ID" value="NZ_MUYA01000004.1"/>
</dbReference>
<dbReference type="AlphaFoldDB" id="A0A1T0ATF4"/>
<organism evidence="1 2">
    <name type="scientific">Haemophilus paracuniculus</name>
    <dbReference type="NCBI Taxonomy" id="734"/>
    <lineage>
        <taxon>Bacteria</taxon>
        <taxon>Pseudomonadati</taxon>
        <taxon>Pseudomonadota</taxon>
        <taxon>Gammaproteobacteria</taxon>
        <taxon>Pasteurellales</taxon>
        <taxon>Pasteurellaceae</taxon>
        <taxon>Haemophilus</taxon>
    </lineage>
</organism>
<dbReference type="STRING" id="734.B0187_03270"/>
<evidence type="ECO:0008006" key="3">
    <source>
        <dbReference type="Google" id="ProtNLM"/>
    </source>
</evidence>
<sequence length="105" mass="12388">MKNHSIKSISQILQNSNLRYVVEKANLLNEMNAKIQKLLPEQYRGLYRILNLVDNQLTFSVQNATVRQGLWLQQENLLKLIQTDFPQVTELQFKISPNFNQLNRF</sequence>
<dbReference type="Proteomes" id="UP000190867">
    <property type="component" value="Unassembled WGS sequence"/>
</dbReference>
<evidence type="ECO:0000313" key="2">
    <source>
        <dbReference type="Proteomes" id="UP000190867"/>
    </source>
</evidence>
<name>A0A1T0ATF4_9PAST</name>
<reference evidence="1 2" key="1">
    <citation type="submission" date="2017-02" db="EMBL/GenBank/DDBJ databases">
        <title>Draft genome sequence of Haemophilus paracuniculus CCUG 43573 type strain.</title>
        <authorList>
            <person name="Engstrom-Jakobsson H."/>
            <person name="Salva-Serra F."/>
            <person name="Thorell K."/>
            <person name="Gonzales-Siles L."/>
            <person name="Karlsson R."/>
            <person name="Boulund F."/>
            <person name="Engstrand L."/>
            <person name="Kristiansson E."/>
            <person name="Moore E."/>
        </authorList>
    </citation>
    <scope>NUCLEOTIDE SEQUENCE [LARGE SCALE GENOMIC DNA]</scope>
    <source>
        <strain evidence="1 2">CCUG 43573</strain>
    </source>
</reference>
<accession>A0A1T0ATF4</accession>
<gene>
    <name evidence="1" type="ORF">B0187_03270</name>
</gene>